<evidence type="ECO:0000313" key="1">
    <source>
        <dbReference type="EMBL" id="KAJ7534884.1"/>
    </source>
</evidence>
<name>A0ACC2BYM8_DIPCM</name>
<sequence length="1243" mass="137992">MVKLRMNTADVAAEVCCLRRLIGMRCANVYDLSPKTYVIKLAKSSGITESGESEKVLLLLESGVRLHTTEFARDKSATPSGFTLKLRKHVRTRRLENVQQLGMDRVVDFQFGLGESAYHVILELYAQGNILLTDASYMVLTLLRTHRDDDKGISMMARHEYPIDSCRKFHRTDLKMTELASDIAMMSEHKSDLKNMADDEFDNKPDLETTAGDENDAHTAKDIRENTETNKVKLEKTATRGTSGKTRKGDGVWKGEQGSLKSKLGDILGYGPVLCEHIILDAGLHPSLTTSTKNEGISLSSLGAEQIQSLSVALAKFEDWLESVIKGITIPEGYIFMQNKAAKKKQVTSENVEQQHGKMYDEFSPLILRQYMGREHVLMGTFDAAMDEFFSKIEGQRAEEQRRVQEDSALSKLGKIRTDQTNRVQALKREVDQSVHMAELIEYNLEDVDSAILAVRTALANGMDWKDLALMIKEEKKAGNPVAGIIHSLQLEKNQITLLLSNNLDEMDDEEKTQPVDKVEVDIGLSAHGNARYWFEVKKKQAMKQEKTVAAHAKAFKAAEKKTQQQLAQAKVILSISHIRKVHWFEKFNWFISSENYLVISGRDAQQNEILVKRYLKKGDLYVHADLHGASSTVVKNQDSGQPIPPLTINQAGCFTVCRSQAWDSKIVTSAWWVFANQVSKTAPTGEYLTVGSFMIRGKKNFLPPCPLVMGFGLLFRLDESSLGAHLNERRIRAEGEADDNEKFTMKPVAEMELDVGEAAVPGTSPLIGSSLHGSSEEQGVDSEDDQLREDVASGAQTRPGRVEWVEDKSISSLAKTDTAGLPLEIDDLLDKALQLNLSSDSGRIRNKYGLEDIHLITQTEKVNETAESNQSRSSMRERPYKSIAERRRLKKGGKQEEVGVEVPEQDNQAEDHQVGEPDQSIEVEERQLTESDAKDSSSKEVSAISKLGRGRKSKLKKIKTKYAEQDEEERQLRISLLASAGKDSKLQKDESSNLLEKAMNKSVDKRKLPTTCKTSTILSEGTAATLKICYKCKQPGHVASSCPSTSTTLEDRGLVNKMTSGQVKEELSESGYSAIVEMEAVGEKVEPAKDSSKAVGRANRRANAKAEEREIAALLAEENVVELDEDEKEKLSELDSLTGRPLSSDVLLYAVPVCGPYNAVQSYKYHVKLTPGAAKKGKAAKIAIDAFSHLQEVTQREKELIKAITEPELVASMIGNVKVAAPGLTKLQQQHKKGKKASHNKV</sequence>
<gene>
    <name evidence="1" type="ORF">O6H91_12G008600</name>
</gene>
<organism evidence="1 2">
    <name type="scientific">Diphasiastrum complanatum</name>
    <name type="common">Issler's clubmoss</name>
    <name type="synonym">Lycopodium complanatum</name>
    <dbReference type="NCBI Taxonomy" id="34168"/>
    <lineage>
        <taxon>Eukaryota</taxon>
        <taxon>Viridiplantae</taxon>
        <taxon>Streptophyta</taxon>
        <taxon>Embryophyta</taxon>
        <taxon>Tracheophyta</taxon>
        <taxon>Lycopodiopsida</taxon>
        <taxon>Lycopodiales</taxon>
        <taxon>Lycopodiaceae</taxon>
        <taxon>Lycopodioideae</taxon>
        <taxon>Diphasiastrum</taxon>
    </lineage>
</organism>
<comment type="caution">
    <text evidence="1">The sequence shown here is derived from an EMBL/GenBank/DDBJ whole genome shotgun (WGS) entry which is preliminary data.</text>
</comment>
<reference evidence="2" key="1">
    <citation type="journal article" date="2024" name="Proc. Natl. Acad. Sci. U.S.A.">
        <title>Extraordinary preservation of gene collinearity over three hundred million years revealed in homosporous lycophytes.</title>
        <authorList>
            <person name="Li C."/>
            <person name="Wickell D."/>
            <person name="Kuo L.Y."/>
            <person name="Chen X."/>
            <person name="Nie B."/>
            <person name="Liao X."/>
            <person name="Peng D."/>
            <person name="Ji J."/>
            <person name="Jenkins J."/>
            <person name="Williams M."/>
            <person name="Shu S."/>
            <person name="Plott C."/>
            <person name="Barry K."/>
            <person name="Rajasekar S."/>
            <person name="Grimwood J."/>
            <person name="Han X."/>
            <person name="Sun S."/>
            <person name="Hou Z."/>
            <person name="He W."/>
            <person name="Dai G."/>
            <person name="Sun C."/>
            <person name="Schmutz J."/>
            <person name="Leebens-Mack J.H."/>
            <person name="Li F.W."/>
            <person name="Wang L."/>
        </authorList>
    </citation>
    <scope>NUCLEOTIDE SEQUENCE [LARGE SCALE GENOMIC DNA]</scope>
    <source>
        <strain evidence="2">cv. PW_Plant_1</strain>
    </source>
</reference>
<accession>A0ACC2BYM8</accession>
<dbReference type="EMBL" id="CM055103">
    <property type="protein sequence ID" value="KAJ7534884.1"/>
    <property type="molecule type" value="Genomic_DNA"/>
</dbReference>
<evidence type="ECO:0000313" key="2">
    <source>
        <dbReference type="Proteomes" id="UP001162992"/>
    </source>
</evidence>
<proteinExistence type="predicted"/>
<dbReference type="Proteomes" id="UP001162992">
    <property type="component" value="Chromosome 12"/>
</dbReference>
<keyword evidence="2" id="KW-1185">Reference proteome</keyword>
<protein>
    <submittedName>
        <fullName evidence="1">Uncharacterized protein</fullName>
    </submittedName>
</protein>